<dbReference type="AlphaFoldDB" id="A0A4Y2M2Z0"/>
<protein>
    <submittedName>
        <fullName evidence="1">Uncharacterized protein</fullName>
    </submittedName>
</protein>
<name>A0A4Y2M2Z0_ARAVE</name>
<sequence length="131" mass="15250">MTYPQLSGKDLEDTEKGFRNGRHAVFFWTIEARTQAFSRKLWIKYLLIRSYKRIFLATKHDITRPKAVTIPNLQELTTPTCLKTRSTLNFQIADKLLGAFRVPSKRRVSLIRCQKQKPSEEANQCRKCGTC</sequence>
<proteinExistence type="predicted"/>
<dbReference type="EMBL" id="BGPR01006694">
    <property type="protein sequence ID" value="GBN21119.1"/>
    <property type="molecule type" value="Genomic_DNA"/>
</dbReference>
<evidence type="ECO:0000313" key="1">
    <source>
        <dbReference type="EMBL" id="GBN21119.1"/>
    </source>
</evidence>
<reference evidence="1 2" key="1">
    <citation type="journal article" date="2019" name="Sci. Rep.">
        <title>Orb-weaving spider Araneus ventricosus genome elucidates the spidroin gene catalogue.</title>
        <authorList>
            <person name="Kono N."/>
            <person name="Nakamura H."/>
            <person name="Ohtoshi R."/>
            <person name="Moran D.A.P."/>
            <person name="Shinohara A."/>
            <person name="Yoshida Y."/>
            <person name="Fujiwara M."/>
            <person name="Mori M."/>
            <person name="Tomita M."/>
            <person name="Arakawa K."/>
        </authorList>
    </citation>
    <scope>NUCLEOTIDE SEQUENCE [LARGE SCALE GENOMIC DNA]</scope>
</reference>
<organism evidence="1 2">
    <name type="scientific">Araneus ventricosus</name>
    <name type="common">Orbweaver spider</name>
    <name type="synonym">Epeira ventricosa</name>
    <dbReference type="NCBI Taxonomy" id="182803"/>
    <lineage>
        <taxon>Eukaryota</taxon>
        <taxon>Metazoa</taxon>
        <taxon>Ecdysozoa</taxon>
        <taxon>Arthropoda</taxon>
        <taxon>Chelicerata</taxon>
        <taxon>Arachnida</taxon>
        <taxon>Araneae</taxon>
        <taxon>Araneomorphae</taxon>
        <taxon>Entelegynae</taxon>
        <taxon>Araneoidea</taxon>
        <taxon>Araneidae</taxon>
        <taxon>Araneus</taxon>
    </lineage>
</organism>
<keyword evidence="2" id="KW-1185">Reference proteome</keyword>
<comment type="caution">
    <text evidence="1">The sequence shown here is derived from an EMBL/GenBank/DDBJ whole genome shotgun (WGS) entry which is preliminary data.</text>
</comment>
<evidence type="ECO:0000313" key="2">
    <source>
        <dbReference type="Proteomes" id="UP000499080"/>
    </source>
</evidence>
<accession>A0A4Y2M2Z0</accession>
<gene>
    <name evidence="1" type="ORF">AVEN_3279_1</name>
</gene>
<dbReference type="Proteomes" id="UP000499080">
    <property type="component" value="Unassembled WGS sequence"/>
</dbReference>